<dbReference type="NCBIfam" id="NF033773">
    <property type="entry name" value="tellur_TrgA"/>
    <property type="match status" value="1"/>
</dbReference>
<keyword evidence="1" id="KW-0472">Membrane</keyword>
<evidence type="ECO:0000313" key="3">
    <source>
        <dbReference type="Proteomes" id="UP000199239"/>
    </source>
</evidence>
<feature type="transmembrane region" description="Helical" evidence="1">
    <location>
        <begin position="34"/>
        <end position="53"/>
    </location>
</feature>
<keyword evidence="1" id="KW-0812">Transmembrane</keyword>
<sequence length="146" mass="14971">MPTGAKLAAAMCLAVLGVVLSVIITSLIPELSRFKYLVPLTVALGGVIGWFFMAPRAGGGVGHAIANGVTCAVALAFWMLTALAVIRVIDLSLKGQYRGLSDAIVAVVMIGAEYALLLAILPVAAALAVGGVVSGFVTNFADRKWS</sequence>
<feature type="transmembrane region" description="Helical" evidence="1">
    <location>
        <begin position="65"/>
        <end position="89"/>
    </location>
</feature>
<evidence type="ECO:0000256" key="1">
    <source>
        <dbReference type="SAM" id="Phobius"/>
    </source>
</evidence>
<dbReference type="Proteomes" id="UP000199239">
    <property type="component" value="Unassembled WGS sequence"/>
</dbReference>
<dbReference type="EMBL" id="FPAJ01000001">
    <property type="protein sequence ID" value="SFS56064.1"/>
    <property type="molecule type" value="Genomic_DNA"/>
</dbReference>
<evidence type="ECO:0000313" key="2">
    <source>
        <dbReference type="EMBL" id="SFS56064.1"/>
    </source>
</evidence>
<evidence type="ECO:0008006" key="4">
    <source>
        <dbReference type="Google" id="ProtNLM"/>
    </source>
</evidence>
<keyword evidence="3" id="KW-1185">Reference proteome</keyword>
<dbReference type="STRING" id="394264.SAMN04488040_0950"/>
<organism evidence="2 3">
    <name type="scientific">Sulfitobacter marinus</name>
    <dbReference type="NCBI Taxonomy" id="394264"/>
    <lineage>
        <taxon>Bacteria</taxon>
        <taxon>Pseudomonadati</taxon>
        <taxon>Pseudomonadota</taxon>
        <taxon>Alphaproteobacteria</taxon>
        <taxon>Rhodobacterales</taxon>
        <taxon>Roseobacteraceae</taxon>
        <taxon>Sulfitobacter</taxon>
    </lineage>
</organism>
<dbReference type="InterPro" id="IPR047784">
    <property type="entry name" value="TrgA"/>
</dbReference>
<gene>
    <name evidence="2" type="ORF">SAMN04488040_0950</name>
</gene>
<protein>
    <recommendedName>
        <fullName evidence="4">Tellurium resistance protein</fullName>
    </recommendedName>
</protein>
<accession>A0A1I6QUL9</accession>
<dbReference type="RefSeq" id="WP_093915129.1">
    <property type="nucleotide sequence ID" value="NZ_FPAJ01000001.1"/>
</dbReference>
<keyword evidence="1" id="KW-1133">Transmembrane helix</keyword>
<dbReference type="OrthoDB" id="7869508at2"/>
<feature type="transmembrane region" description="Helical" evidence="1">
    <location>
        <begin position="104"/>
        <end position="137"/>
    </location>
</feature>
<dbReference type="AlphaFoldDB" id="A0A1I6QUL9"/>
<name>A0A1I6QUL9_9RHOB</name>
<feature type="transmembrane region" description="Helical" evidence="1">
    <location>
        <begin position="7"/>
        <end position="28"/>
    </location>
</feature>
<reference evidence="3" key="1">
    <citation type="submission" date="2016-10" db="EMBL/GenBank/DDBJ databases">
        <authorList>
            <person name="Varghese N."/>
            <person name="Submissions S."/>
        </authorList>
    </citation>
    <scope>NUCLEOTIDE SEQUENCE [LARGE SCALE GENOMIC DNA]</scope>
    <source>
        <strain evidence="3">DSM 23422</strain>
    </source>
</reference>
<proteinExistence type="predicted"/>